<dbReference type="OrthoDB" id="3266199at2759"/>
<dbReference type="Proteomes" id="UP000219338">
    <property type="component" value="Unassembled WGS sequence"/>
</dbReference>
<dbReference type="EMBL" id="FUEG01000004">
    <property type="protein sequence ID" value="SJL02818.1"/>
    <property type="molecule type" value="Genomic_DNA"/>
</dbReference>
<dbReference type="AlphaFoldDB" id="A0A284R285"/>
<name>A0A284R285_ARMOS</name>
<evidence type="ECO:0000313" key="2">
    <source>
        <dbReference type="Proteomes" id="UP000219338"/>
    </source>
</evidence>
<organism evidence="1 2">
    <name type="scientific">Armillaria ostoyae</name>
    <name type="common">Armillaria root rot fungus</name>
    <dbReference type="NCBI Taxonomy" id="47428"/>
    <lineage>
        <taxon>Eukaryota</taxon>
        <taxon>Fungi</taxon>
        <taxon>Dikarya</taxon>
        <taxon>Basidiomycota</taxon>
        <taxon>Agaricomycotina</taxon>
        <taxon>Agaricomycetes</taxon>
        <taxon>Agaricomycetidae</taxon>
        <taxon>Agaricales</taxon>
        <taxon>Marasmiineae</taxon>
        <taxon>Physalacriaceae</taxon>
        <taxon>Armillaria</taxon>
    </lineage>
</organism>
<protein>
    <submittedName>
        <fullName evidence="1">Uncharacterized protein</fullName>
    </submittedName>
</protein>
<reference evidence="2" key="1">
    <citation type="journal article" date="2017" name="Nat. Ecol. Evol.">
        <title>Genome expansion and lineage-specific genetic innovations in the forest pathogenic fungi Armillaria.</title>
        <authorList>
            <person name="Sipos G."/>
            <person name="Prasanna A.N."/>
            <person name="Walter M.C."/>
            <person name="O'Connor E."/>
            <person name="Balint B."/>
            <person name="Krizsan K."/>
            <person name="Kiss B."/>
            <person name="Hess J."/>
            <person name="Varga T."/>
            <person name="Slot J."/>
            <person name="Riley R."/>
            <person name="Boka B."/>
            <person name="Rigling D."/>
            <person name="Barry K."/>
            <person name="Lee J."/>
            <person name="Mihaltcheva S."/>
            <person name="LaButti K."/>
            <person name="Lipzen A."/>
            <person name="Waldron R."/>
            <person name="Moloney N.M."/>
            <person name="Sperisen C."/>
            <person name="Kredics L."/>
            <person name="Vagvoelgyi C."/>
            <person name="Patrignani A."/>
            <person name="Fitzpatrick D."/>
            <person name="Nagy I."/>
            <person name="Doyle S."/>
            <person name="Anderson J.B."/>
            <person name="Grigoriev I.V."/>
            <person name="Gueldener U."/>
            <person name="Muensterkoetter M."/>
            <person name="Nagy L.G."/>
        </authorList>
    </citation>
    <scope>NUCLEOTIDE SEQUENCE [LARGE SCALE GENOMIC DNA]</scope>
    <source>
        <strain evidence="2">C18/9</strain>
    </source>
</reference>
<dbReference type="STRING" id="47428.A0A284R285"/>
<evidence type="ECO:0000313" key="1">
    <source>
        <dbReference type="EMBL" id="SJL02818.1"/>
    </source>
</evidence>
<gene>
    <name evidence="1" type="ORF">ARMOST_06156</name>
</gene>
<dbReference type="OMA" id="SMETKEW"/>
<sequence>MRFGREEGAELASKHIPGLFLYEQQHQGVLQQVSTCLLVKLFTFHRKRRDEPWKDMDWDARCSGQCNSVDGSAWTALVWKMPWEMDTRPLVVCIGGKVVFAYKRTALCSLVELINDPKQSEA</sequence>
<keyword evidence="2" id="KW-1185">Reference proteome</keyword>
<proteinExistence type="predicted"/>
<accession>A0A284R285</accession>